<comment type="subcellular location">
    <subcellularLocation>
        <location evidence="1">Cell envelope</location>
    </subcellularLocation>
</comment>
<dbReference type="Gene3D" id="2.40.50.100">
    <property type="match status" value="1"/>
</dbReference>
<dbReference type="InterPro" id="IPR050465">
    <property type="entry name" value="UPF0194_transport"/>
</dbReference>
<reference evidence="4" key="1">
    <citation type="submission" date="2022-05" db="EMBL/GenBank/DDBJ databases">
        <authorList>
            <person name="Colautti A."/>
            <person name="Iacumin L."/>
        </authorList>
    </citation>
    <scope>NUCLEOTIDE SEQUENCE</scope>
    <source>
        <strain evidence="4">SK 55</strain>
    </source>
</reference>
<evidence type="ECO:0000313" key="5">
    <source>
        <dbReference type="Proteomes" id="UP001152173"/>
    </source>
</evidence>
<keyword evidence="5" id="KW-1185">Reference proteome</keyword>
<dbReference type="Proteomes" id="UP001152173">
    <property type="component" value="Unassembled WGS sequence"/>
</dbReference>
<evidence type="ECO:0000256" key="1">
    <source>
        <dbReference type="ARBA" id="ARBA00004196"/>
    </source>
</evidence>
<name>A0A9X3LFX8_9BACL</name>
<dbReference type="GO" id="GO:0030313">
    <property type="term" value="C:cell envelope"/>
    <property type="evidence" value="ECO:0007669"/>
    <property type="project" value="UniProtKB-SubCell"/>
</dbReference>
<dbReference type="SUPFAM" id="SSF51230">
    <property type="entry name" value="Single hybrid motif"/>
    <property type="match status" value="1"/>
</dbReference>
<gene>
    <name evidence="4" type="ORF">M9R32_08580</name>
</gene>
<dbReference type="InterPro" id="IPR011053">
    <property type="entry name" value="Single_hybrid_motif"/>
</dbReference>
<proteinExistence type="predicted"/>
<organism evidence="4 5">
    <name type="scientific">Paenisporosarcina quisquiliarum</name>
    <dbReference type="NCBI Taxonomy" id="365346"/>
    <lineage>
        <taxon>Bacteria</taxon>
        <taxon>Bacillati</taxon>
        <taxon>Bacillota</taxon>
        <taxon>Bacilli</taxon>
        <taxon>Bacillales</taxon>
        <taxon>Caryophanaceae</taxon>
        <taxon>Paenisporosarcina</taxon>
    </lineage>
</organism>
<sequence length="430" mass="47303">MNKWLTIGISVAVSAFLGANAILLFSDKSVISKDVYVHDYERLAAGDFEESLPKESLVAPLDTTTVYVESEDTIQDWLVKEGDAVKAGDELATLNTSTADEQREVWESEKEALERQVTEINATISTLQSDRATAQSTSSSTGNATDNVTENTDDQTVNVDVNVDVGVDVSQDGAFAQAIAEAEQKLSEVNQQLQVVDAQLAQEGAAAIISPVEGIVSTIRDKNDRLAIEIYSIDKIIVTYATDEQWQDVQVDDRVRLQADGMEQSIEGTVTQVSQVPAQDSEFLTAYKALDPKDHKNPLAYYEVRIQPKEPITNLPFGNNTNAMVLVNEAQQAVAVQSAWLNNRFDNKAGAHVVNKYGYAVKTPVTIAFDLKTRSVITEGLKVGSVVVYEPQINDYRYAPAIFYPMPIASPSWESAKAFGWKNYLKYLAR</sequence>
<dbReference type="PANTHER" id="PTHR32347:SF14">
    <property type="entry name" value="EFFLUX SYSTEM COMPONENT YKNX-RELATED"/>
    <property type="match status" value="1"/>
</dbReference>
<dbReference type="AlphaFoldDB" id="A0A9X3LFX8"/>
<comment type="caution">
    <text evidence="4">The sequence shown here is derived from an EMBL/GenBank/DDBJ whole genome shotgun (WGS) entry which is preliminary data.</text>
</comment>
<accession>A0A9X3LFX8</accession>
<dbReference type="EMBL" id="JAMKBJ010000006">
    <property type="protein sequence ID" value="MCZ8537232.1"/>
    <property type="molecule type" value="Genomic_DNA"/>
</dbReference>
<dbReference type="RefSeq" id="WP_269926327.1">
    <property type="nucleotide sequence ID" value="NZ_JAMKBJ010000006.1"/>
</dbReference>
<keyword evidence="2" id="KW-0175">Coiled coil</keyword>
<protein>
    <submittedName>
        <fullName evidence="4">Efflux RND transporter periplasmic adaptor subunit</fullName>
    </submittedName>
</protein>
<evidence type="ECO:0000256" key="2">
    <source>
        <dbReference type="ARBA" id="ARBA00023054"/>
    </source>
</evidence>
<dbReference type="PANTHER" id="PTHR32347">
    <property type="entry name" value="EFFLUX SYSTEM COMPONENT YKNX-RELATED"/>
    <property type="match status" value="1"/>
</dbReference>
<feature type="compositionally biased region" description="Polar residues" evidence="3">
    <location>
        <begin position="128"/>
        <end position="144"/>
    </location>
</feature>
<feature type="region of interest" description="Disordered" evidence="3">
    <location>
        <begin position="128"/>
        <end position="152"/>
    </location>
</feature>
<evidence type="ECO:0000313" key="4">
    <source>
        <dbReference type="EMBL" id="MCZ8537232.1"/>
    </source>
</evidence>
<evidence type="ECO:0000256" key="3">
    <source>
        <dbReference type="SAM" id="MobiDB-lite"/>
    </source>
</evidence>